<feature type="compositionally biased region" description="Polar residues" evidence="1">
    <location>
        <begin position="122"/>
        <end position="140"/>
    </location>
</feature>
<evidence type="ECO:0000313" key="3">
    <source>
        <dbReference type="Proteomes" id="UP001175261"/>
    </source>
</evidence>
<evidence type="ECO:0000313" key="2">
    <source>
        <dbReference type="EMBL" id="KAK0389482.1"/>
    </source>
</evidence>
<accession>A0AA39GLC3</accession>
<comment type="caution">
    <text evidence="2">The sequence shown here is derived from an EMBL/GenBank/DDBJ whole genome shotgun (WGS) entry which is preliminary data.</text>
</comment>
<feature type="region of interest" description="Disordered" evidence="1">
    <location>
        <begin position="118"/>
        <end position="140"/>
    </location>
</feature>
<dbReference type="Proteomes" id="UP001175261">
    <property type="component" value="Unassembled WGS sequence"/>
</dbReference>
<reference evidence="2" key="1">
    <citation type="submission" date="2022-10" db="EMBL/GenBank/DDBJ databases">
        <title>Determination and structural analysis of whole genome sequence of Sarocladium strictum F4-1.</title>
        <authorList>
            <person name="Hu L."/>
            <person name="Jiang Y."/>
        </authorList>
    </citation>
    <scope>NUCLEOTIDE SEQUENCE</scope>
    <source>
        <strain evidence="2">F4-1</strain>
    </source>
</reference>
<proteinExistence type="predicted"/>
<protein>
    <submittedName>
        <fullName evidence="2">Uncharacterized protein</fullName>
    </submittedName>
</protein>
<organism evidence="2 3">
    <name type="scientific">Sarocladium strictum</name>
    <name type="common">Black bundle disease fungus</name>
    <name type="synonym">Acremonium strictum</name>
    <dbReference type="NCBI Taxonomy" id="5046"/>
    <lineage>
        <taxon>Eukaryota</taxon>
        <taxon>Fungi</taxon>
        <taxon>Dikarya</taxon>
        <taxon>Ascomycota</taxon>
        <taxon>Pezizomycotina</taxon>
        <taxon>Sordariomycetes</taxon>
        <taxon>Hypocreomycetidae</taxon>
        <taxon>Hypocreales</taxon>
        <taxon>Sarocladiaceae</taxon>
        <taxon>Sarocladium</taxon>
    </lineage>
</organism>
<name>A0AA39GLC3_SARSR</name>
<gene>
    <name evidence="2" type="ORF">NLU13_3057</name>
</gene>
<dbReference type="AlphaFoldDB" id="A0AA39GLC3"/>
<feature type="compositionally biased region" description="Basic residues" evidence="1">
    <location>
        <begin position="348"/>
        <end position="360"/>
    </location>
</feature>
<keyword evidence="3" id="KW-1185">Reference proteome</keyword>
<feature type="region of interest" description="Disordered" evidence="1">
    <location>
        <begin position="341"/>
        <end position="360"/>
    </location>
</feature>
<sequence>MQFSQSLPLPGAAMDISRKMSIAALSEADGFSPALSSRSLKQETYLTVPTLPQTPPDSTAGSPAMKSYEFSALAFSSPPHSPLPPIVEPATASRKSSIDSLPSIHEFDQKIQELISKHGPARSSSWTSVNDTRPAVTLSQTPTKPIQSKLFTSPVDYNSFPAATYSYQQSHEYGMPLSPEAEGRHINQKYTTEQGDYIIYAWHDKKLKWAAIKEEFASMFGRTPERTVQGLQAWYYRMNKEIPVWDDDGWLIFEHEDAVEPKCVSIKRRQREVKCQSCIMAQGNNKMKKDADGLWREEGCQCKQLGPLGLAQRYPERLVHYPWVDTELKRKARNWAQKRTMQYNDRRERRKRKELRRVKL</sequence>
<evidence type="ECO:0000256" key="1">
    <source>
        <dbReference type="SAM" id="MobiDB-lite"/>
    </source>
</evidence>
<dbReference type="EMBL" id="JAPDFR010000002">
    <property type="protein sequence ID" value="KAK0389482.1"/>
    <property type="molecule type" value="Genomic_DNA"/>
</dbReference>